<feature type="transmembrane region" description="Helical" evidence="1">
    <location>
        <begin position="384"/>
        <end position="404"/>
    </location>
</feature>
<evidence type="ECO:0000313" key="2">
    <source>
        <dbReference type="EMBL" id="ACF43678.1"/>
    </source>
</evidence>
<keyword evidence="3" id="KW-1185">Reference proteome</keyword>
<dbReference type="HOGENOM" id="CLU_377986_0_0_10"/>
<evidence type="ECO:0000256" key="1">
    <source>
        <dbReference type="SAM" id="Phobius"/>
    </source>
</evidence>
<dbReference type="KEGG" id="pph:Ppha_1419"/>
<dbReference type="AlphaFoldDB" id="B4S9Y2"/>
<dbReference type="Proteomes" id="UP000002724">
    <property type="component" value="Chromosome"/>
</dbReference>
<dbReference type="EMBL" id="CP001110">
    <property type="protein sequence ID" value="ACF43678.1"/>
    <property type="molecule type" value="Genomic_DNA"/>
</dbReference>
<feature type="transmembrane region" description="Helical" evidence="1">
    <location>
        <begin position="483"/>
        <end position="502"/>
    </location>
</feature>
<keyword evidence="1" id="KW-0812">Transmembrane</keyword>
<feature type="transmembrane region" description="Helical" evidence="1">
    <location>
        <begin position="509"/>
        <end position="526"/>
    </location>
</feature>
<feature type="transmembrane region" description="Helical" evidence="1">
    <location>
        <begin position="416"/>
        <end position="441"/>
    </location>
</feature>
<keyword evidence="1" id="KW-1133">Transmembrane helix</keyword>
<protein>
    <submittedName>
        <fullName evidence="2">Uncharacterized protein</fullName>
    </submittedName>
</protein>
<feature type="transmembrane region" description="Helical" evidence="1">
    <location>
        <begin position="538"/>
        <end position="559"/>
    </location>
</feature>
<organism evidence="2 3">
    <name type="scientific">Pelodictyon phaeoclathratiforme (strain DSM 5477 / BU-1)</name>
    <dbReference type="NCBI Taxonomy" id="324925"/>
    <lineage>
        <taxon>Bacteria</taxon>
        <taxon>Pseudomonadati</taxon>
        <taxon>Chlorobiota</taxon>
        <taxon>Chlorobiia</taxon>
        <taxon>Chlorobiales</taxon>
        <taxon>Chlorobiaceae</taxon>
        <taxon>Chlorobium/Pelodictyon group</taxon>
        <taxon>Pelodictyon</taxon>
    </lineage>
</organism>
<name>B4S9Y2_PELPB</name>
<reference evidence="2 3" key="1">
    <citation type="submission" date="2008-06" db="EMBL/GenBank/DDBJ databases">
        <title>Complete sequence of Pelodictyon phaeoclathratiforme BU-1.</title>
        <authorList>
            <consortium name="US DOE Joint Genome Institute"/>
            <person name="Lucas S."/>
            <person name="Copeland A."/>
            <person name="Lapidus A."/>
            <person name="Glavina del Rio T."/>
            <person name="Dalin E."/>
            <person name="Tice H."/>
            <person name="Bruce D."/>
            <person name="Goodwin L."/>
            <person name="Pitluck S."/>
            <person name="Schmutz J."/>
            <person name="Larimer F."/>
            <person name="Land M."/>
            <person name="Hauser L."/>
            <person name="Kyrpides N."/>
            <person name="Mikhailova N."/>
            <person name="Liu Z."/>
            <person name="Li T."/>
            <person name="Zhao F."/>
            <person name="Overmann J."/>
            <person name="Bryant D.A."/>
            <person name="Richardson P."/>
        </authorList>
    </citation>
    <scope>NUCLEOTIDE SEQUENCE [LARGE SCALE GENOMIC DNA]</scope>
    <source>
        <strain evidence="3">DSM 5477 / BU-1</strain>
    </source>
</reference>
<proteinExistence type="predicted"/>
<evidence type="ECO:0000313" key="3">
    <source>
        <dbReference type="Proteomes" id="UP000002724"/>
    </source>
</evidence>
<feature type="transmembrane region" description="Helical" evidence="1">
    <location>
        <begin position="448"/>
        <end position="468"/>
    </location>
</feature>
<sequence>MTTETPVQGIVVVHGIGKHQPLASVQRVITQFARVNGHDIVVPLGDIASQLYPHGISNSEFGPDSVGWARFDYLPGYAFSEIHWADIAETHAASVVPPLTEWARSIPMQISYIDLTKYNGKGLSKTQLLYTTGIVDDTILSLQLMRLILGSYRIETDELIEFIRYFIGSLLVFSEFSDLREKIMHRFNTAMESLSLKAASVNVDQIHLSSHSLGFVIALLGIVKADKIGSEKPPWLLKLGSFCTMGSPIDLFLPIWKSVWEEYSGTLEQRPVVADEHRPRIHWINFVDNGDPIASTLNIARDLVNDKAPGLFLSSAPQEITFNTNSWPGGAHLAYWKNTHLFDVWTGRIKALSKVDPFIDDKSTMSDGISHLKSSELSLSWHPWVFLLPVLFSITTGWQIIFWYEAGFGRTPLSRVGTFSLGMFVGLQIFLEVVVGSTLVASRRPFRIVEVFLAFFTIIATVLFPLLYSGGEYNNYFNNHINYWYSFLIGVAILQLGFGFVNQKRSRKFVIVLLSVCCLIGSLIPWHTDKLQDIANDVLRLAFIFATWWLASLCWRFYVVWSDYVSGRRHIDWLRKRWSCDLKVNKR</sequence>
<dbReference type="OrthoDB" id="8977141at2"/>
<accession>B4S9Y2</accession>
<keyword evidence="1" id="KW-0472">Membrane</keyword>
<gene>
    <name evidence="2" type="ordered locus">Ppha_1419</name>
</gene>
<dbReference type="RefSeq" id="WP_012508166.1">
    <property type="nucleotide sequence ID" value="NC_011060.1"/>
</dbReference>